<dbReference type="GO" id="GO:0016887">
    <property type="term" value="F:ATP hydrolysis activity"/>
    <property type="evidence" value="ECO:0007669"/>
    <property type="project" value="InterPro"/>
</dbReference>
<feature type="domain" description="ABC transporter" evidence="4">
    <location>
        <begin position="3"/>
        <end position="209"/>
    </location>
</feature>
<evidence type="ECO:0000313" key="5">
    <source>
        <dbReference type="EMBL" id="GCE77567.1"/>
    </source>
</evidence>
<dbReference type="GO" id="GO:0005524">
    <property type="term" value="F:ATP binding"/>
    <property type="evidence" value="ECO:0007669"/>
    <property type="project" value="UniProtKB-KW"/>
</dbReference>
<dbReference type="Gene3D" id="3.40.50.300">
    <property type="entry name" value="P-loop containing nucleotide triphosphate hydrolases"/>
    <property type="match status" value="1"/>
</dbReference>
<evidence type="ECO:0000256" key="2">
    <source>
        <dbReference type="ARBA" id="ARBA00022741"/>
    </source>
</evidence>
<dbReference type="PANTHER" id="PTHR42788">
    <property type="entry name" value="TAURINE IMPORT ATP-BINDING PROTEIN-RELATED"/>
    <property type="match status" value="1"/>
</dbReference>
<dbReference type="OrthoDB" id="9802264at2"/>
<keyword evidence="6" id="KW-1185">Reference proteome</keyword>
<evidence type="ECO:0000256" key="3">
    <source>
        <dbReference type="ARBA" id="ARBA00022840"/>
    </source>
</evidence>
<dbReference type="Proteomes" id="UP000289954">
    <property type="component" value="Unassembled WGS sequence"/>
</dbReference>
<keyword evidence="3 5" id="KW-0067">ATP-binding</keyword>
<dbReference type="SMART" id="SM00382">
    <property type="entry name" value="AAA"/>
    <property type="match status" value="1"/>
</dbReference>
<reference evidence="5 6" key="1">
    <citation type="submission" date="2019-01" db="EMBL/GenBank/DDBJ databases">
        <title>Draft genome sequence of Cellulomonas takizawaensis strain TKZ-21.</title>
        <authorList>
            <person name="Yamamura H."/>
            <person name="Hayashi T."/>
            <person name="Hamada M."/>
            <person name="Serisawa Y."/>
            <person name="Matsuyama K."/>
            <person name="Nakagawa Y."/>
            <person name="Otoguro M."/>
            <person name="Yanagida F."/>
            <person name="Hayakawa M."/>
        </authorList>
    </citation>
    <scope>NUCLEOTIDE SEQUENCE [LARGE SCALE GENOMIC DNA]</scope>
    <source>
        <strain evidence="5 6">NBRC12680</strain>
    </source>
</reference>
<evidence type="ECO:0000259" key="4">
    <source>
        <dbReference type="PROSITE" id="PS50893"/>
    </source>
</evidence>
<name>A0A402DTX2_9CELL</name>
<dbReference type="InterPro" id="IPR003593">
    <property type="entry name" value="AAA+_ATPase"/>
</dbReference>
<dbReference type="PANTHER" id="PTHR42788:SF13">
    <property type="entry name" value="ALIPHATIC SULFONATES IMPORT ATP-BINDING PROTEIN SSUB"/>
    <property type="match status" value="1"/>
</dbReference>
<evidence type="ECO:0000313" key="6">
    <source>
        <dbReference type="Proteomes" id="UP000289954"/>
    </source>
</evidence>
<dbReference type="SUPFAM" id="SSF52540">
    <property type="entry name" value="P-loop containing nucleoside triphosphate hydrolases"/>
    <property type="match status" value="1"/>
</dbReference>
<protein>
    <submittedName>
        <fullName evidence="5">ABC transporter ATP-binding protein</fullName>
    </submittedName>
</protein>
<dbReference type="InterPro" id="IPR003439">
    <property type="entry name" value="ABC_transporter-like_ATP-bd"/>
</dbReference>
<accession>A0A402DTX2</accession>
<organism evidence="5 6">
    <name type="scientific">Cellulomonas biazotea</name>
    <dbReference type="NCBI Taxonomy" id="1709"/>
    <lineage>
        <taxon>Bacteria</taxon>
        <taxon>Bacillati</taxon>
        <taxon>Actinomycetota</taxon>
        <taxon>Actinomycetes</taxon>
        <taxon>Micrococcales</taxon>
        <taxon>Cellulomonadaceae</taxon>
        <taxon>Cellulomonas</taxon>
    </lineage>
</organism>
<proteinExistence type="predicted"/>
<keyword evidence="2" id="KW-0547">Nucleotide-binding</keyword>
<sequence>MRVDVRTLGHQFPDRPWLFRDLDLVLVPGHVYALTGPSGSGKSTLLALLAGWLAPQEGTVERHEISDISWVFQNPHGTPRRTALDHVALPFLARGAPVHEAEQDGLSLLVRFGLADVAHQQFRRLSGGEGQRLMLARAIAARPQLLLVDEPTAQLDLSTAREVNDAITRLASPQTIIVIATHDPETRDSCTDHVDLAHHQPAFLPGTRAR</sequence>
<dbReference type="PROSITE" id="PS50893">
    <property type="entry name" value="ABC_TRANSPORTER_2"/>
    <property type="match status" value="1"/>
</dbReference>
<gene>
    <name evidence="5" type="ORF">CBZ_26230</name>
</gene>
<keyword evidence="1" id="KW-0813">Transport</keyword>
<comment type="caution">
    <text evidence="5">The sequence shown here is derived from an EMBL/GenBank/DDBJ whole genome shotgun (WGS) entry which is preliminary data.</text>
</comment>
<evidence type="ECO:0000256" key="1">
    <source>
        <dbReference type="ARBA" id="ARBA00022448"/>
    </source>
</evidence>
<dbReference type="AlphaFoldDB" id="A0A402DTX2"/>
<dbReference type="EMBL" id="BIMR01000228">
    <property type="protein sequence ID" value="GCE77567.1"/>
    <property type="molecule type" value="Genomic_DNA"/>
</dbReference>
<dbReference type="InterPro" id="IPR050166">
    <property type="entry name" value="ABC_transporter_ATP-bind"/>
</dbReference>
<dbReference type="InterPro" id="IPR027417">
    <property type="entry name" value="P-loop_NTPase"/>
</dbReference>
<dbReference type="Pfam" id="PF00005">
    <property type="entry name" value="ABC_tran"/>
    <property type="match status" value="1"/>
</dbReference>
<dbReference type="RefSeq" id="WP_130782179.1">
    <property type="nucleotide sequence ID" value="NZ_BIMR01000228.1"/>
</dbReference>